<dbReference type="Proteomes" id="UP000824258">
    <property type="component" value="Unassembled WGS sequence"/>
</dbReference>
<organism evidence="1 2">
    <name type="scientific">Candidatus Avoscillospira stercoripullorum</name>
    <dbReference type="NCBI Taxonomy" id="2840709"/>
    <lineage>
        <taxon>Bacteria</taxon>
        <taxon>Bacillati</taxon>
        <taxon>Bacillota</taxon>
        <taxon>Clostridia</taxon>
        <taxon>Eubacteriales</taxon>
        <taxon>Oscillospiraceae</taxon>
        <taxon>Oscillospiraceae incertae sedis</taxon>
        <taxon>Candidatus Avoscillospira</taxon>
    </lineage>
</organism>
<comment type="caution">
    <text evidence="1">The sequence shown here is derived from an EMBL/GenBank/DDBJ whole genome shotgun (WGS) entry which is preliminary data.</text>
</comment>
<sequence>MAFSTLTFTKSWENAADFPTYEENEQQVRADLQYLHDEMRDAFNALVARLNDAAVAGDLPIAPVDGLSAATVQEAIEETLAQIQNTAAGQIVNGSITKEKLSTALLERVYGGKMRLAWDSPDESDNPNTDCPLGQLWLRPALTIPNDAAGKTWQKSGCTVEEAGGAFTVTADGTMASAGVSQRFTGLGQAGQAALVHLTLPSHDAGLNTLRVYLNGVETALPEDGWMAASLQSGGALEVQIQGTWPSAQAAGYFTIGDFTVVAVGALEAALPGCTPPGDWKALLAPLLPFSQVRLPQVLYLQTAPGVWQMLIEEVLPVARGGTGLSAVAQGALLFGGAGSLAALSPAADGAVLQCFSGAPVWRTREEATADLGHLRCKTGSYTGNGKARTINLPVTPLAVLLHGTDKQFALLLPGMQVEQRLSAPESAPGGGIPYYYAGMELQGNTLSTWMNATQTAQECGATPSAWNTAGQQYSYLAIY</sequence>
<reference evidence="1" key="1">
    <citation type="submission" date="2020-10" db="EMBL/GenBank/DDBJ databases">
        <authorList>
            <person name="Gilroy R."/>
        </authorList>
    </citation>
    <scope>NUCLEOTIDE SEQUENCE</scope>
    <source>
        <strain evidence="1">ChiHjej9B8-7071</strain>
    </source>
</reference>
<accession>A0A9D1A729</accession>
<dbReference type="AlphaFoldDB" id="A0A9D1A729"/>
<protein>
    <submittedName>
        <fullName evidence="1">Uncharacterized protein</fullName>
    </submittedName>
</protein>
<reference evidence="1" key="2">
    <citation type="journal article" date="2021" name="PeerJ">
        <title>Extensive microbial diversity within the chicken gut microbiome revealed by metagenomics and culture.</title>
        <authorList>
            <person name="Gilroy R."/>
            <person name="Ravi A."/>
            <person name="Getino M."/>
            <person name="Pursley I."/>
            <person name="Horton D.L."/>
            <person name="Alikhan N.F."/>
            <person name="Baker D."/>
            <person name="Gharbi K."/>
            <person name="Hall N."/>
            <person name="Watson M."/>
            <person name="Adriaenssens E.M."/>
            <person name="Foster-Nyarko E."/>
            <person name="Jarju S."/>
            <person name="Secka A."/>
            <person name="Antonio M."/>
            <person name="Oren A."/>
            <person name="Chaudhuri R.R."/>
            <person name="La Ragione R."/>
            <person name="Hildebrand F."/>
            <person name="Pallen M.J."/>
        </authorList>
    </citation>
    <scope>NUCLEOTIDE SEQUENCE</scope>
    <source>
        <strain evidence="1">ChiHjej9B8-7071</strain>
    </source>
</reference>
<name>A0A9D1A729_9FIRM</name>
<proteinExistence type="predicted"/>
<gene>
    <name evidence="1" type="ORF">IAA70_00590</name>
</gene>
<evidence type="ECO:0000313" key="1">
    <source>
        <dbReference type="EMBL" id="HIR08880.1"/>
    </source>
</evidence>
<evidence type="ECO:0000313" key="2">
    <source>
        <dbReference type="Proteomes" id="UP000824258"/>
    </source>
</evidence>
<dbReference type="EMBL" id="DVGD01000015">
    <property type="protein sequence ID" value="HIR08880.1"/>
    <property type="molecule type" value="Genomic_DNA"/>
</dbReference>